<dbReference type="EMBL" id="GL434886">
    <property type="protein sequence ID" value="EFN74379.1"/>
    <property type="molecule type" value="Genomic_DNA"/>
</dbReference>
<evidence type="ECO:0000313" key="2">
    <source>
        <dbReference type="Proteomes" id="UP000000311"/>
    </source>
</evidence>
<reference evidence="1 2" key="1">
    <citation type="journal article" date="2010" name="Science">
        <title>Genomic comparison of the ants Camponotus floridanus and Harpegnathos saltator.</title>
        <authorList>
            <person name="Bonasio R."/>
            <person name="Zhang G."/>
            <person name="Ye C."/>
            <person name="Mutti N.S."/>
            <person name="Fang X."/>
            <person name="Qin N."/>
            <person name="Donahue G."/>
            <person name="Yang P."/>
            <person name="Li Q."/>
            <person name="Li C."/>
            <person name="Zhang P."/>
            <person name="Huang Z."/>
            <person name="Berger S.L."/>
            <person name="Reinberg D."/>
            <person name="Wang J."/>
            <person name="Liebig J."/>
        </authorList>
    </citation>
    <scope>NUCLEOTIDE SEQUENCE [LARGE SCALE GENOMIC DNA]</scope>
    <source>
        <strain evidence="2">C129</strain>
    </source>
</reference>
<organism evidence="2">
    <name type="scientific">Camponotus floridanus</name>
    <name type="common">Florida carpenter ant</name>
    <dbReference type="NCBI Taxonomy" id="104421"/>
    <lineage>
        <taxon>Eukaryota</taxon>
        <taxon>Metazoa</taxon>
        <taxon>Ecdysozoa</taxon>
        <taxon>Arthropoda</taxon>
        <taxon>Hexapoda</taxon>
        <taxon>Insecta</taxon>
        <taxon>Pterygota</taxon>
        <taxon>Neoptera</taxon>
        <taxon>Endopterygota</taxon>
        <taxon>Hymenoptera</taxon>
        <taxon>Apocrita</taxon>
        <taxon>Aculeata</taxon>
        <taxon>Formicoidea</taxon>
        <taxon>Formicidae</taxon>
        <taxon>Formicinae</taxon>
        <taxon>Camponotus</taxon>
    </lineage>
</organism>
<dbReference type="Proteomes" id="UP000000311">
    <property type="component" value="Unassembled WGS sequence"/>
</dbReference>
<evidence type="ECO:0000313" key="1">
    <source>
        <dbReference type="EMBL" id="EFN74379.1"/>
    </source>
</evidence>
<accession>E1ZWQ1</accession>
<protein>
    <submittedName>
        <fullName evidence="1">Uncharacterized protein</fullName>
    </submittedName>
</protein>
<gene>
    <name evidence="1" type="ORF">EAG_14796</name>
</gene>
<dbReference type="AlphaFoldDB" id="E1ZWQ1"/>
<proteinExistence type="predicted"/>
<keyword evidence="2" id="KW-1185">Reference proteome</keyword>
<dbReference type="InParanoid" id="E1ZWQ1"/>
<name>E1ZWQ1_CAMFO</name>
<sequence length="35" mass="3823">MQIIDVYSPFHGVRAAMAHKIVNNFAHGTGTPVQD</sequence>